<sequence>MSHRILLTGASGYLGGDLLARLGGAGLPSHEKLFALVRNDGQAEAVKKYGAEPITFDTRDELAVRQNVVDNKITIVYFLIDSLSCLSQKHFIKALAEVKQVTGKDVHFLHTSGAKIFSSHAGAPTERPLLDTDPKLFDIQKAQKPTVARVPEAIDTNCQVIELSDKFGVRSYVFVPCIVYGKGAGFGNPISIQTVAIFKAGRGAQRVYKVDTGRPTWPVCHVSDNSTLFIEILRAILAGRNPGYGKKGYYLAASGSVAWDDIYNAMAVAMATRNLISDSEVVPADDKALERMSKALGCPKDFVALQLGGLCTFTAEHGKELGWNPQFAPEHIIEAADEEVEVIMQSLKD</sequence>
<dbReference type="Gene3D" id="3.40.50.720">
    <property type="entry name" value="NAD(P)-binding Rossmann-like Domain"/>
    <property type="match status" value="1"/>
</dbReference>
<dbReference type="InterPro" id="IPR001509">
    <property type="entry name" value="Epimerase_deHydtase"/>
</dbReference>
<feature type="domain" description="NAD-dependent epimerase/dehydratase" evidence="1">
    <location>
        <begin position="5"/>
        <end position="240"/>
    </location>
</feature>
<comment type="caution">
    <text evidence="2">The sequence shown here is derived from an EMBL/GenBank/DDBJ whole genome shotgun (WGS) entry which is preliminary data.</text>
</comment>
<organism evidence="2 3">
    <name type="scientific">Pleurostoma richardsiae</name>
    <dbReference type="NCBI Taxonomy" id="41990"/>
    <lineage>
        <taxon>Eukaryota</taxon>
        <taxon>Fungi</taxon>
        <taxon>Dikarya</taxon>
        <taxon>Ascomycota</taxon>
        <taxon>Pezizomycotina</taxon>
        <taxon>Sordariomycetes</taxon>
        <taxon>Sordariomycetidae</taxon>
        <taxon>Calosphaeriales</taxon>
        <taxon>Pleurostomataceae</taxon>
        <taxon>Pleurostoma</taxon>
    </lineage>
</organism>
<keyword evidence="3" id="KW-1185">Reference proteome</keyword>
<dbReference type="EMBL" id="JANBVO010000020">
    <property type="protein sequence ID" value="KAJ9142995.1"/>
    <property type="molecule type" value="Genomic_DNA"/>
</dbReference>
<dbReference type="PANTHER" id="PTHR48079:SF6">
    <property type="entry name" value="NAD(P)-BINDING DOMAIN-CONTAINING PROTEIN-RELATED"/>
    <property type="match status" value="1"/>
</dbReference>
<dbReference type="PANTHER" id="PTHR48079">
    <property type="entry name" value="PROTEIN YEEZ"/>
    <property type="match status" value="1"/>
</dbReference>
<dbReference type="GO" id="GO:0005737">
    <property type="term" value="C:cytoplasm"/>
    <property type="evidence" value="ECO:0007669"/>
    <property type="project" value="TreeGrafter"/>
</dbReference>
<name>A0AA38VDW6_9PEZI</name>
<dbReference type="SUPFAM" id="SSF51735">
    <property type="entry name" value="NAD(P)-binding Rossmann-fold domains"/>
    <property type="match status" value="1"/>
</dbReference>
<reference evidence="2" key="1">
    <citation type="submission" date="2022-07" db="EMBL/GenBank/DDBJ databases">
        <title>Fungi with potential for degradation of polypropylene.</title>
        <authorList>
            <person name="Gostincar C."/>
        </authorList>
    </citation>
    <scope>NUCLEOTIDE SEQUENCE</scope>
    <source>
        <strain evidence="2">EXF-13308</strain>
    </source>
</reference>
<dbReference type="InterPro" id="IPR051783">
    <property type="entry name" value="NAD(P)-dependent_oxidoreduct"/>
</dbReference>
<evidence type="ECO:0000313" key="2">
    <source>
        <dbReference type="EMBL" id="KAJ9142995.1"/>
    </source>
</evidence>
<evidence type="ECO:0000259" key="1">
    <source>
        <dbReference type="Pfam" id="PF01370"/>
    </source>
</evidence>
<protein>
    <submittedName>
        <fullName evidence="2">NAD(P)-binding protein</fullName>
    </submittedName>
</protein>
<dbReference type="Pfam" id="PF01370">
    <property type="entry name" value="Epimerase"/>
    <property type="match status" value="1"/>
</dbReference>
<accession>A0AA38VDW6</accession>
<dbReference type="AlphaFoldDB" id="A0AA38VDW6"/>
<dbReference type="InterPro" id="IPR036291">
    <property type="entry name" value="NAD(P)-bd_dom_sf"/>
</dbReference>
<dbReference type="Proteomes" id="UP001174694">
    <property type="component" value="Unassembled WGS sequence"/>
</dbReference>
<evidence type="ECO:0000313" key="3">
    <source>
        <dbReference type="Proteomes" id="UP001174694"/>
    </source>
</evidence>
<gene>
    <name evidence="2" type="ORF">NKR23_g6893</name>
</gene>
<proteinExistence type="predicted"/>
<dbReference type="GO" id="GO:0004029">
    <property type="term" value="F:aldehyde dehydrogenase (NAD+) activity"/>
    <property type="evidence" value="ECO:0007669"/>
    <property type="project" value="TreeGrafter"/>
</dbReference>